<name>A0AAP0BWN5_9ASPA</name>
<gene>
    <name evidence="9" type="primary">ABF2</name>
    <name evidence="9" type="ORF">KSP39_PZI003100</name>
</gene>
<evidence type="ECO:0000256" key="4">
    <source>
        <dbReference type="ARBA" id="ARBA00023125"/>
    </source>
</evidence>
<dbReference type="SUPFAM" id="SSF57959">
    <property type="entry name" value="Leucine zipper domain"/>
    <property type="match status" value="1"/>
</dbReference>
<evidence type="ECO:0000313" key="10">
    <source>
        <dbReference type="Proteomes" id="UP001418222"/>
    </source>
</evidence>
<dbReference type="GO" id="GO:0045893">
    <property type="term" value="P:positive regulation of DNA-templated transcription"/>
    <property type="evidence" value="ECO:0007669"/>
    <property type="project" value="InterPro"/>
</dbReference>
<dbReference type="Proteomes" id="UP001418222">
    <property type="component" value="Unassembled WGS sequence"/>
</dbReference>
<dbReference type="InterPro" id="IPR046347">
    <property type="entry name" value="bZIP_sf"/>
</dbReference>
<evidence type="ECO:0000256" key="2">
    <source>
        <dbReference type="ARBA" id="ARBA00022682"/>
    </source>
</evidence>
<dbReference type="GO" id="GO:0003677">
    <property type="term" value="F:DNA binding"/>
    <property type="evidence" value="ECO:0007669"/>
    <property type="project" value="UniProtKB-KW"/>
</dbReference>
<evidence type="ECO:0000256" key="3">
    <source>
        <dbReference type="ARBA" id="ARBA00023015"/>
    </source>
</evidence>
<dbReference type="GO" id="GO:0003700">
    <property type="term" value="F:DNA-binding transcription factor activity"/>
    <property type="evidence" value="ECO:0007669"/>
    <property type="project" value="InterPro"/>
</dbReference>
<evidence type="ECO:0000256" key="6">
    <source>
        <dbReference type="ARBA" id="ARBA00023242"/>
    </source>
</evidence>
<keyword evidence="2" id="KW-0938">Abscisic acid signaling pathway</keyword>
<dbReference type="SMART" id="SM00338">
    <property type="entry name" value="BRLZ"/>
    <property type="match status" value="1"/>
</dbReference>
<dbReference type="Pfam" id="PF00170">
    <property type="entry name" value="bZIP_1"/>
    <property type="match status" value="1"/>
</dbReference>
<evidence type="ECO:0000256" key="1">
    <source>
        <dbReference type="ARBA" id="ARBA00004123"/>
    </source>
</evidence>
<evidence type="ECO:0000259" key="8">
    <source>
        <dbReference type="PROSITE" id="PS50217"/>
    </source>
</evidence>
<comment type="subcellular location">
    <subcellularLocation>
        <location evidence="1">Nucleus</location>
    </subcellularLocation>
</comment>
<accession>A0AAP0BWN5</accession>
<feature type="domain" description="BZIP" evidence="8">
    <location>
        <begin position="304"/>
        <end position="355"/>
    </location>
</feature>
<keyword evidence="10" id="KW-1185">Reference proteome</keyword>
<reference evidence="9 10" key="1">
    <citation type="journal article" date="2022" name="Nat. Plants">
        <title>Genomes of leafy and leafless Platanthera orchids illuminate the evolution of mycoheterotrophy.</title>
        <authorList>
            <person name="Li M.H."/>
            <person name="Liu K.W."/>
            <person name="Li Z."/>
            <person name="Lu H.C."/>
            <person name="Ye Q.L."/>
            <person name="Zhang D."/>
            <person name="Wang J.Y."/>
            <person name="Li Y.F."/>
            <person name="Zhong Z.M."/>
            <person name="Liu X."/>
            <person name="Yu X."/>
            <person name="Liu D.K."/>
            <person name="Tu X.D."/>
            <person name="Liu B."/>
            <person name="Hao Y."/>
            <person name="Liao X.Y."/>
            <person name="Jiang Y.T."/>
            <person name="Sun W.H."/>
            <person name="Chen J."/>
            <person name="Chen Y.Q."/>
            <person name="Ai Y."/>
            <person name="Zhai J.W."/>
            <person name="Wu S.S."/>
            <person name="Zhou Z."/>
            <person name="Hsiao Y.Y."/>
            <person name="Wu W.L."/>
            <person name="Chen Y.Y."/>
            <person name="Lin Y.F."/>
            <person name="Hsu J.L."/>
            <person name="Li C.Y."/>
            <person name="Wang Z.W."/>
            <person name="Zhao X."/>
            <person name="Zhong W.Y."/>
            <person name="Ma X.K."/>
            <person name="Ma L."/>
            <person name="Huang J."/>
            <person name="Chen G.Z."/>
            <person name="Huang M.Z."/>
            <person name="Huang L."/>
            <person name="Peng D.H."/>
            <person name="Luo Y.B."/>
            <person name="Zou S.Q."/>
            <person name="Chen S.P."/>
            <person name="Lan S."/>
            <person name="Tsai W.C."/>
            <person name="Van de Peer Y."/>
            <person name="Liu Z.J."/>
        </authorList>
    </citation>
    <scope>NUCLEOTIDE SEQUENCE [LARGE SCALE GENOMIC DNA]</scope>
    <source>
        <strain evidence="9">Lor287</strain>
    </source>
</reference>
<sequence length="384" mass="41868">MSFRGRGIDGAMDFRQLPDAALAAMLARQSSIYSLTFDEFQSTMGGFGKDFGSMNMDEFLKSVWTAEESQAMEAALRTPGSGAETGCAQVGLLSQGSLTLPRTLSLKTVDEVWRGFIRERDCGAGGSEFQRQPTLGEMTLEEFLVRSGVVREEMTQSVSRPAFNNTGIPAGGSANIANGVFYGDSMAASGNNNTGPALGFPHVGRSTAGAMSSSIPRNSGANLSVSATETRLYAPQLPMSSNVDLGCSQRMRSGGLNIRVSVSPMNQIPSDGRSGDRSSLSPLPCVFNGGFTGKRSNGAVEKTVERRQRRMIKNRESAARSRARKQAYTMELEAEVAQLKEENEELQKKQAEIMEMQRNQVIEIRNLQRRTKKLCLRRTQTCPW</sequence>
<keyword evidence="5" id="KW-0804">Transcription</keyword>
<dbReference type="PROSITE" id="PS50217">
    <property type="entry name" value="BZIP"/>
    <property type="match status" value="1"/>
</dbReference>
<keyword evidence="7" id="KW-0175">Coiled coil</keyword>
<dbReference type="GO" id="GO:0005634">
    <property type="term" value="C:nucleus"/>
    <property type="evidence" value="ECO:0007669"/>
    <property type="project" value="UniProtKB-SubCell"/>
</dbReference>
<proteinExistence type="predicted"/>
<evidence type="ECO:0000256" key="5">
    <source>
        <dbReference type="ARBA" id="ARBA00023163"/>
    </source>
</evidence>
<dbReference type="InterPro" id="IPR004827">
    <property type="entry name" value="bZIP"/>
</dbReference>
<dbReference type="GO" id="GO:0009738">
    <property type="term" value="P:abscisic acid-activated signaling pathway"/>
    <property type="evidence" value="ECO:0007669"/>
    <property type="project" value="UniProtKB-KW"/>
</dbReference>
<keyword evidence="6" id="KW-0539">Nucleus</keyword>
<feature type="coiled-coil region" evidence="7">
    <location>
        <begin position="322"/>
        <end position="359"/>
    </location>
</feature>
<dbReference type="EMBL" id="JBBWWQ010000003">
    <property type="protein sequence ID" value="KAK8951080.1"/>
    <property type="molecule type" value="Genomic_DNA"/>
</dbReference>
<keyword evidence="3" id="KW-0805">Transcription regulation</keyword>
<comment type="caution">
    <text evidence="9">The sequence shown here is derived from an EMBL/GenBank/DDBJ whole genome shotgun (WGS) entry which is preliminary data.</text>
</comment>
<organism evidence="9 10">
    <name type="scientific">Platanthera zijinensis</name>
    <dbReference type="NCBI Taxonomy" id="2320716"/>
    <lineage>
        <taxon>Eukaryota</taxon>
        <taxon>Viridiplantae</taxon>
        <taxon>Streptophyta</taxon>
        <taxon>Embryophyta</taxon>
        <taxon>Tracheophyta</taxon>
        <taxon>Spermatophyta</taxon>
        <taxon>Magnoliopsida</taxon>
        <taxon>Liliopsida</taxon>
        <taxon>Asparagales</taxon>
        <taxon>Orchidaceae</taxon>
        <taxon>Orchidoideae</taxon>
        <taxon>Orchideae</taxon>
        <taxon>Orchidinae</taxon>
        <taxon>Platanthera</taxon>
    </lineage>
</organism>
<dbReference type="InterPro" id="IPR043452">
    <property type="entry name" value="BZIP46-like"/>
</dbReference>
<protein>
    <submittedName>
        <fullName evidence="9">ABSCISIC ACID-INSENSITIVE 5-like protein 5</fullName>
    </submittedName>
</protein>
<dbReference type="PROSITE" id="PS00036">
    <property type="entry name" value="BZIP_BASIC"/>
    <property type="match status" value="1"/>
</dbReference>
<dbReference type="Gene3D" id="1.20.5.170">
    <property type="match status" value="1"/>
</dbReference>
<dbReference type="PANTHER" id="PTHR22952:SF463">
    <property type="entry name" value="ABSCISIC ACID-INSENSITIVE 5-LIKE PROTEIN 7"/>
    <property type="match status" value="1"/>
</dbReference>
<dbReference type="FunFam" id="1.20.5.170:FF:000048">
    <property type="entry name" value="ABSCISIC ACID-INSENSITIVE 5-like protein 5"/>
    <property type="match status" value="1"/>
</dbReference>
<dbReference type="PANTHER" id="PTHR22952">
    <property type="entry name" value="CAMP-RESPONSE ELEMENT BINDING PROTEIN-RELATED"/>
    <property type="match status" value="1"/>
</dbReference>
<keyword evidence="4" id="KW-0238">DNA-binding</keyword>
<evidence type="ECO:0000313" key="9">
    <source>
        <dbReference type="EMBL" id="KAK8951080.1"/>
    </source>
</evidence>
<dbReference type="CDD" id="cd14707">
    <property type="entry name" value="bZIP_plant_BZIP46"/>
    <property type="match status" value="1"/>
</dbReference>
<dbReference type="AlphaFoldDB" id="A0AAP0BWN5"/>
<evidence type="ECO:0000256" key="7">
    <source>
        <dbReference type="SAM" id="Coils"/>
    </source>
</evidence>